<organism evidence="2 3">
    <name type="scientific">Capsicum annuum</name>
    <name type="common">Capsicum pepper</name>
    <dbReference type="NCBI Taxonomy" id="4072"/>
    <lineage>
        <taxon>Eukaryota</taxon>
        <taxon>Viridiplantae</taxon>
        <taxon>Streptophyta</taxon>
        <taxon>Embryophyta</taxon>
        <taxon>Tracheophyta</taxon>
        <taxon>Spermatophyta</taxon>
        <taxon>Magnoliopsida</taxon>
        <taxon>eudicotyledons</taxon>
        <taxon>Gunneridae</taxon>
        <taxon>Pentapetalae</taxon>
        <taxon>asterids</taxon>
        <taxon>lamiids</taxon>
        <taxon>Solanales</taxon>
        <taxon>Solanaceae</taxon>
        <taxon>Solanoideae</taxon>
        <taxon>Capsiceae</taxon>
        <taxon>Capsicum</taxon>
    </lineage>
</organism>
<comment type="caution">
    <text evidence="2">The sequence shown here is derived from an EMBL/GenBank/DDBJ whole genome shotgun (WGS) entry which is preliminary data.</text>
</comment>
<dbReference type="STRING" id="4072.A0A2G2YG06"/>
<dbReference type="CDD" id="cd09272">
    <property type="entry name" value="RNase_HI_RT_Ty1"/>
    <property type="match status" value="1"/>
</dbReference>
<name>A0A2G2YG06_CAPAN</name>
<evidence type="ECO:0000313" key="2">
    <source>
        <dbReference type="EMBL" id="PHT68667.1"/>
    </source>
</evidence>
<accession>A0A2G2YG06</accession>
<sequence length="540" mass="61538">MTTESQMMDATTSVGANNIATSSRTNALPTMAPAEKPRKFSGIDFKRWQQKMFFYLTTLCLQRFTSEDALEVPEGTSDKDRFIIVEAWKHLDFLCRNYILSGLQDDLYNVYSGTKTSKELWGALERKYKTEDAEIKKFLVALFLNFKMIDSKSVVSQHKRKEMTIEDLIVRLCIKEDNKDAERRSKGNSTMNGEHIVEDSQNNSKKRKKVKHGSDQPKKNFKGKYFDYGKIGHKSTDYRAMKKGKKKNQANMIESNQEYDDLCAMFTEYNLVGNPREWWMDSVLEGYNDANQITGSNEVKSISGYVFTIGRGAISWKSSKQTCITRSIMESEFISLDKAGEEAERLWNFLEDILYCPKPVAPICIHCDSQAAIGSAGSRIYNDYMAPIRIEIESNSSKGTSAAARLYPPLYELALQALSQSKVEDNEHGEEEYFKRDDPNANIPSTKELVKTFSIDSYPVRMQCDGATNLTGDFVVKSAMGKSVDAFRKILQEQIWKLILVLEHKDDYYKLHPELVGEFPSLDSLGANLYSYLEGLDMNN</sequence>
<keyword evidence="3" id="KW-1185">Reference proteome</keyword>
<proteinExistence type="predicted"/>
<evidence type="ECO:0000313" key="3">
    <source>
        <dbReference type="Proteomes" id="UP000222542"/>
    </source>
</evidence>
<dbReference type="Pfam" id="PF14223">
    <property type="entry name" value="Retrotran_gag_2"/>
    <property type="match status" value="1"/>
</dbReference>
<dbReference type="PANTHER" id="PTHR47592">
    <property type="entry name" value="PBF68 PROTEIN"/>
    <property type="match status" value="1"/>
</dbReference>
<dbReference type="AlphaFoldDB" id="A0A2G2YG06"/>
<protein>
    <submittedName>
        <fullName evidence="2">Uncharacterized protein</fullName>
    </submittedName>
</protein>
<dbReference type="Proteomes" id="UP000222542">
    <property type="component" value="Unassembled WGS sequence"/>
</dbReference>
<gene>
    <name evidence="2" type="ORF">T459_28154</name>
</gene>
<dbReference type="Gramene" id="PHT68667">
    <property type="protein sequence ID" value="PHT68667"/>
    <property type="gene ID" value="T459_28154"/>
</dbReference>
<feature type="region of interest" description="Disordered" evidence="1">
    <location>
        <begin position="181"/>
        <end position="221"/>
    </location>
</feature>
<reference evidence="2 3" key="1">
    <citation type="journal article" date="2014" name="Nat. Genet.">
        <title>Genome sequence of the hot pepper provides insights into the evolution of pungency in Capsicum species.</title>
        <authorList>
            <person name="Kim S."/>
            <person name="Park M."/>
            <person name="Yeom S.I."/>
            <person name="Kim Y.M."/>
            <person name="Lee J.M."/>
            <person name="Lee H.A."/>
            <person name="Seo E."/>
            <person name="Choi J."/>
            <person name="Cheong K."/>
            <person name="Kim K.T."/>
            <person name="Jung K."/>
            <person name="Lee G.W."/>
            <person name="Oh S.K."/>
            <person name="Bae C."/>
            <person name="Kim S.B."/>
            <person name="Lee H.Y."/>
            <person name="Kim S.Y."/>
            <person name="Kim M.S."/>
            <person name="Kang B.C."/>
            <person name="Jo Y.D."/>
            <person name="Yang H.B."/>
            <person name="Jeong H.J."/>
            <person name="Kang W.H."/>
            <person name="Kwon J.K."/>
            <person name="Shin C."/>
            <person name="Lim J.Y."/>
            <person name="Park J.H."/>
            <person name="Huh J.H."/>
            <person name="Kim J.S."/>
            <person name="Kim B.D."/>
            <person name="Cohen O."/>
            <person name="Paran I."/>
            <person name="Suh M.C."/>
            <person name="Lee S.B."/>
            <person name="Kim Y.K."/>
            <person name="Shin Y."/>
            <person name="Noh S.J."/>
            <person name="Park J."/>
            <person name="Seo Y.S."/>
            <person name="Kwon S.Y."/>
            <person name="Kim H.A."/>
            <person name="Park J.M."/>
            <person name="Kim H.J."/>
            <person name="Choi S.B."/>
            <person name="Bosland P.W."/>
            <person name="Reeves G."/>
            <person name="Jo S.H."/>
            <person name="Lee B.W."/>
            <person name="Cho H.T."/>
            <person name="Choi H.S."/>
            <person name="Lee M.S."/>
            <person name="Yu Y."/>
            <person name="Do Choi Y."/>
            <person name="Park B.S."/>
            <person name="van Deynze A."/>
            <person name="Ashrafi H."/>
            <person name="Hill T."/>
            <person name="Kim W.T."/>
            <person name="Pai H.S."/>
            <person name="Ahn H.K."/>
            <person name="Yeam I."/>
            <person name="Giovannoni J.J."/>
            <person name="Rose J.K."/>
            <person name="Sorensen I."/>
            <person name="Lee S.J."/>
            <person name="Kim R.W."/>
            <person name="Choi I.Y."/>
            <person name="Choi B.S."/>
            <person name="Lim J.S."/>
            <person name="Lee Y.H."/>
            <person name="Choi D."/>
        </authorList>
    </citation>
    <scope>NUCLEOTIDE SEQUENCE [LARGE SCALE GENOMIC DNA]</scope>
    <source>
        <strain evidence="3">cv. CM334</strain>
    </source>
</reference>
<dbReference type="PANTHER" id="PTHR47592:SF27">
    <property type="entry name" value="OS08G0421700 PROTEIN"/>
    <property type="match status" value="1"/>
</dbReference>
<reference evidence="2 3" key="2">
    <citation type="journal article" date="2017" name="Genome Biol.">
        <title>New reference genome sequences of hot pepper reveal the massive evolution of plant disease-resistance genes by retroduplication.</title>
        <authorList>
            <person name="Kim S."/>
            <person name="Park J."/>
            <person name="Yeom S.I."/>
            <person name="Kim Y.M."/>
            <person name="Seo E."/>
            <person name="Kim K.T."/>
            <person name="Kim M.S."/>
            <person name="Lee J.M."/>
            <person name="Cheong K."/>
            <person name="Shin H.S."/>
            <person name="Kim S.B."/>
            <person name="Han K."/>
            <person name="Lee J."/>
            <person name="Park M."/>
            <person name="Lee H.A."/>
            <person name="Lee H.Y."/>
            <person name="Lee Y."/>
            <person name="Oh S."/>
            <person name="Lee J.H."/>
            <person name="Choi E."/>
            <person name="Choi E."/>
            <person name="Lee S.E."/>
            <person name="Jeon J."/>
            <person name="Kim H."/>
            <person name="Choi G."/>
            <person name="Song H."/>
            <person name="Lee J."/>
            <person name="Lee S.C."/>
            <person name="Kwon J.K."/>
            <person name="Lee H.Y."/>
            <person name="Koo N."/>
            <person name="Hong Y."/>
            <person name="Kim R.W."/>
            <person name="Kang W.H."/>
            <person name="Huh J.H."/>
            <person name="Kang B.C."/>
            <person name="Yang T.J."/>
            <person name="Lee Y.H."/>
            <person name="Bennetzen J.L."/>
            <person name="Choi D."/>
        </authorList>
    </citation>
    <scope>NUCLEOTIDE SEQUENCE [LARGE SCALE GENOMIC DNA]</scope>
    <source>
        <strain evidence="3">cv. CM334</strain>
    </source>
</reference>
<evidence type="ECO:0000256" key="1">
    <source>
        <dbReference type="SAM" id="MobiDB-lite"/>
    </source>
</evidence>
<dbReference type="EMBL" id="AYRZ02000011">
    <property type="protein sequence ID" value="PHT68667.1"/>
    <property type="molecule type" value="Genomic_DNA"/>
</dbReference>